<dbReference type="GO" id="GO:0016301">
    <property type="term" value="F:kinase activity"/>
    <property type="evidence" value="ECO:0007669"/>
    <property type="project" value="UniProtKB-KW"/>
</dbReference>
<evidence type="ECO:0000259" key="8">
    <source>
        <dbReference type="PROSITE" id="PS51100"/>
    </source>
</evidence>
<dbReference type="GeneID" id="33897108"/>
<dbReference type="InterPro" id="IPR036095">
    <property type="entry name" value="PTS_EIIB-like_sf"/>
</dbReference>
<keyword evidence="4" id="KW-0808">Transferase</keyword>
<accession>A0AAX2CGI5</accession>
<dbReference type="InterPro" id="IPR013012">
    <property type="entry name" value="PTS_EIIB_3"/>
</dbReference>
<dbReference type="EMBL" id="FMIK01000024">
    <property type="protein sequence ID" value="SCL92281.1"/>
    <property type="molecule type" value="Genomic_DNA"/>
</dbReference>
<evidence type="ECO:0000256" key="2">
    <source>
        <dbReference type="ARBA" id="ARBA00022553"/>
    </source>
</evidence>
<dbReference type="Pfam" id="PF02302">
    <property type="entry name" value="PTS_IIB"/>
    <property type="match status" value="1"/>
</dbReference>
<evidence type="ECO:0000256" key="7">
    <source>
        <dbReference type="PROSITE-ProRule" id="PRU00423"/>
    </source>
</evidence>
<evidence type="ECO:0000313" key="9">
    <source>
        <dbReference type="EMBL" id="SCL92281.1"/>
    </source>
</evidence>
<keyword evidence="1" id="KW-0813">Transport</keyword>
<dbReference type="InterPro" id="IPR003501">
    <property type="entry name" value="PTS_EIIB_2/3"/>
</dbReference>
<evidence type="ECO:0000256" key="5">
    <source>
        <dbReference type="ARBA" id="ARBA00022683"/>
    </source>
</evidence>
<gene>
    <name evidence="9" type="ORF">BCB44BAC_02022</name>
</gene>
<dbReference type="SUPFAM" id="SSF52794">
    <property type="entry name" value="PTS system IIB component-like"/>
    <property type="match status" value="1"/>
</dbReference>
<name>A0AAX2CGI5_9BACI</name>
<dbReference type="RefSeq" id="WP_012094276.1">
    <property type="nucleotide sequence ID" value="NZ_CP024101.1"/>
</dbReference>
<dbReference type="Proteomes" id="UP000242164">
    <property type="component" value="Unassembled WGS sequence"/>
</dbReference>
<proteinExistence type="predicted"/>
<dbReference type="PANTHER" id="PTHR34581">
    <property type="entry name" value="PTS SYSTEM N,N'-DIACETYLCHITOBIOSE-SPECIFIC EIIB COMPONENT"/>
    <property type="match status" value="1"/>
</dbReference>
<keyword evidence="5" id="KW-0598">Phosphotransferase system</keyword>
<protein>
    <submittedName>
        <fullName evidence="9">Phosphotransferase system lactose/cellobiose-specific IIB subunit</fullName>
    </submittedName>
</protein>
<dbReference type="GO" id="GO:0008982">
    <property type="term" value="F:protein-N(PI)-phosphohistidine-sugar phosphotransferase activity"/>
    <property type="evidence" value="ECO:0007669"/>
    <property type="project" value="InterPro"/>
</dbReference>
<reference evidence="9 10" key="1">
    <citation type="submission" date="2016-08" db="EMBL/GenBank/DDBJ databases">
        <authorList>
            <person name="Loux V."/>
            <person name="Rue O."/>
        </authorList>
    </citation>
    <scope>NUCLEOTIDE SEQUENCE [LARGE SCALE GENOMIC DNA]</scope>
    <source>
        <strain evidence="9 10">AFSSA_08CEB44bac</strain>
    </source>
</reference>
<feature type="domain" description="PTS EIIB type-3" evidence="8">
    <location>
        <begin position="1"/>
        <end position="101"/>
    </location>
</feature>
<dbReference type="AlphaFoldDB" id="A0AAX2CGI5"/>
<dbReference type="Gene3D" id="3.40.50.2300">
    <property type="match status" value="1"/>
</dbReference>
<keyword evidence="6" id="KW-0418">Kinase</keyword>
<evidence type="ECO:0000256" key="3">
    <source>
        <dbReference type="ARBA" id="ARBA00022597"/>
    </source>
</evidence>
<evidence type="ECO:0000256" key="6">
    <source>
        <dbReference type="ARBA" id="ARBA00022777"/>
    </source>
</evidence>
<feature type="modified residue" description="Phosphocysteine; by EIIA" evidence="7">
    <location>
        <position position="7"/>
    </location>
</feature>
<dbReference type="InterPro" id="IPR051819">
    <property type="entry name" value="PTS_sugar-specific_EIIB"/>
</dbReference>
<keyword evidence="3" id="KW-0762">Sugar transport</keyword>
<dbReference type="PANTHER" id="PTHR34581:SF2">
    <property type="entry name" value="PTS SYSTEM N,N'-DIACETYLCHITOBIOSE-SPECIFIC EIIB COMPONENT"/>
    <property type="match status" value="1"/>
</dbReference>
<evidence type="ECO:0000313" key="10">
    <source>
        <dbReference type="Proteomes" id="UP000242164"/>
    </source>
</evidence>
<dbReference type="PROSITE" id="PS51100">
    <property type="entry name" value="PTS_EIIB_TYPE_3"/>
    <property type="match status" value="1"/>
</dbReference>
<comment type="caution">
    <text evidence="9">The sequence shown here is derived from an EMBL/GenBank/DDBJ whole genome shotgun (WGS) entry which is preliminary data.</text>
</comment>
<keyword evidence="2" id="KW-0597">Phosphoprotein</keyword>
<dbReference type="CDD" id="cd05564">
    <property type="entry name" value="PTS_IIB_chitobiose_lichenan"/>
    <property type="match status" value="1"/>
</dbReference>
<dbReference type="GO" id="GO:0009401">
    <property type="term" value="P:phosphoenolpyruvate-dependent sugar phosphotransferase system"/>
    <property type="evidence" value="ECO:0007669"/>
    <property type="project" value="UniProtKB-KW"/>
</dbReference>
<sequence length="101" mass="10670">MKVLFVCSGGMSSSIVVNALKKEAEKQGSSMVVHAIGTSEIEEEVKNGWDVVMVAPQVRHRYDSIKKVAHAASIPCGIIPPQAYTPLGGPALLKAVNELVG</sequence>
<evidence type="ECO:0000256" key="1">
    <source>
        <dbReference type="ARBA" id="ARBA00022448"/>
    </source>
</evidence>
<evidence type="ECO:0000256" key="4">
    <source>
        <dbReference type="ARBA" id="ARBA00022679"/>
    </source>
</evidence>
<organism evidence="9 10">
    <name type="scientific">Bacillus cytotoxicus</name>
    <dbReference type="NCBI Taxonomy" id="580165"/>
    <lineage>
        <taxon>Bacteria</taxon>
        <taxon>Bacillati</taxon>
        <taxon>Bacillota</taxon>
        <taxon>Bacilli</taxon>
        <taxon>Bacillales</taxon>
        <taxon>Bacillaceae</taxon>
        <taxon>Bacillus</taxon>
        <taxon>Bacillus cereus group</taxon>
    </lineage>
</organism>